<dbReference type="EMBL" id="CP035493">
    <property type="protein sequence ID" value="QAY69461.1"/>
    <property type="molecule type" value="Genomic_DNA"/>
</dbReference>
<evidence type="ECO:0008006" key="3">
    <source>
        <dbReference type="Google" id="ProtNLM"/>
    </source>
</evidence>
<organism evidence="1 2">
    <name type="scientific">Xylanimonas protaetiae</name>
    <dbReference type="NCBI Taxonomy" id="2509457"/>
    <lineage>
        <taxon>Bacteria</taxon>
        <taxon>Bacillati</taxon>
        <taxon>Actinomycetota</taxon>
        <taxon>Actinomycetes</taxon>
        <taxon>Micrococcales</taxon>
        <taxon>Promicromonosporaceae</taxon>
        <taxon>Xylanimonas</taxon>
    </lineage>
</organism>
<evidence type="ECO:0000313" key="2">
    <source>
        <dbReference type="Proteomes" id="UP000292118"/>
    </source>
</evidence>
<sequence>MTADRVVLAREREQGELRRLVGAGDLRRVRRGGYVVGLGDGPGDGRVAGDVAAALAHVAVVHRQLRAPHVISHGSAALLWRLPVWRVPAVTHVRQASSMSGTRSADVGRHVGLPTSWVEVDGIPVTTLEQTVVDCLLTMPALDGLVVADGALRQGLRLDEVRERLAALTQRNGRARAGLVLSLADAGAESAWETWLRYLALHAGLPRPTTQWAVRTHAGVYRADLGWPEHRVLAEFDGQVKYTDGAFGAAYSGRRALVEEKRREDAIAEALGVRPVRFMASDARRPEAAVRRLVSRFPSAVTTHLHPDRHLALHPAPAR</sequence>
<keyword evidence="2" id="KW-1185">Reference proteome</keyword>
<accession>A0A4V0YFZ8</accession>
<protein>
    <recommendedName>
        <fullName evidence="3">Type IV toxin-antitoxin system AbiEi family antitoxin domain-containing protein</fullName>
    </recommendedName>
</protein>
<dbReference type="KEGG" id="xya:ET471_04915"/>
<dbReference type="OrthoDB" id="5517693at2"/>
<reference evidence="1 2" key="1">
    <citation type="submission" date="2019-01" db="EMBL/GenBank/DDBJ databases">
        <title>Genome sequencing of strain FW10M-9.</title>
        <authorList>
            <person name="Heo J."/>
            <person name="Kim S.-J."/>
            <person name="Kim J.-S."/>
            <person name="Hong S.-B."/>
            <person name="Kwon S.-W."/>
        </authorList>
    </citation>
    <scope>NUCLEOTIDE SEQUENCE [LARGE SCALE GENOMIC DNA]</scope>
    <source>
        <strain evidence="1 2">FW10M-9</strain>
    </source>
</reference>
<evidence type="ECO:0000313" key="1">
    <source>
        <dbReference type="EMBL" id="QAY69461.1"/>
    </source>
</evidence>
<dbReference type="AlphaFoldDB" id="A0A4V0YFZ8"/>
<dbReference type="RefSeq" id="WP_129186861.1">
    <property type="nucleotide sequence ID" value="NZ_CP035493.1"/>
</dbReference>
<gene>
    <name evidence="1" type="ORF">ET471_04915</name>
</gene>
<name>A0A4V0YFZ8_9MICO</name>
<proteinExistence type="predicted"/>
<dbReference type="Proteomes" id="UP000292118">
    <property type="component" value="Chromosome"/>
</dbReference>